<comment type="caution">
    <text evidence="2">The sequence shown here is derived from an EMBL/GenBank/DDBJ whole genome shotgun (WGS) entry which is preliminary data.</text>
</comment>
<dbReference type="SMART" id="SM00966">
    <property type="entry name" value="SpoVT_AbrB"/>
    <property type="match status" value="1"/>
</dbReference>
<sequence length="99" mass="10555">MGDARDEQRSSCSGPCTIEAVVSVDARGQLVLPKDLRERAGITPGDRLAVVFWEKEGNVCCITLIKASRFNGMVTTLLSPMVEELADKGASDGSGVQSR</sequence>
<dbReference type="Gene3D" id="2.10.260.10">
    <property type="match status" value="1"/>
</dbReference>
<dbReference type="Pfam" id="PF04014">
    <property type="entry name" value="MazE_antitoxin"/>
    <property type="match status" value="1"/>
</dbReference>
<dbReference type="PATRIC" id="fig|2198.3.peg.1131"/>
<dbReference type="GO" id="GO:0003677">
    <property type="term" value="F:DNA binding"/>
    <property type="evidence" value="ECO:0007669"/>
    <property type="project" value="InterPro"/>
</dbReference>
<evidence type="ECO:0000259" key="1">
    <source>
        <dbReference type="PROSITE" id="PS51740"/>
    </source>
</evidence>
<dbReference type="NCBIfam" id="NF040962">
    <property type="entry name" value="near_HgcAB"/>
    <property type="match status" value="1"/>
</dbReference>
<dbReference type="AlphaFoldDB" id="A0A101IT21"/>
<accession>A0A101IT21</accession>
<gene>
    <name evidence="2" type="ORF">XE10_1247</name>
</gene>
<feature type="domain" description="SpoVT-AbrB" evidence="1">
    <location>
        <begin position="19"/>
        <end position="67"/>
    </location>
</feature>
<dbReference type="InterPro" id="IPR037914">
    <property type="entry name" value="SpoVT-AbrB_sf"/>
</dbReference>
<proteinExistence type="predicted"/>
<dbReference type="Proteomes" id="UP000054598">
    <property type="component" value="Unassembled WGS sequence"/>
</dbReference>
<reference evidence="3" key="1">
    <citation type="journal article" date="2015" name="MBio">
        <title>Genome-Resolved Metagenomic Analysis Reveals Roles for Candidate Phyla and Other Microbial Community Members in Biogeochemical Transformations in Oil Reservoirs.</title>
        <authorList>
            <person name="Hu P."/>
            <person name="Tom L."/>
            <person name="Singh A."/>
            <person name="Thomas B.C."/>
            <person name="Baker B.J."/>
            <person name="Piceno Y.M."/>
            <person name="Andersen G.L."/>
            <person name="Banfield J.F."/>
        </authorList>
    </citation>
    <scope>NUCLEOTIDE SEQUENCE [LARGE SCALE GENOMIC DNA]</scope>
</reference>
<evidence type="ECO:0000313" key="3">
    <source>
        <dbReference type="Proteomes" id="UP000054598"/>
    </source>
</evidence>
<name>A0A101IT21_9EURY</name>
<protein>
    <submittedName>
        <fullName evidence="2">Putative transcription regulator (AbrB family)</fullName>
    </submittedName>
</protein>
<organism evidence="2 3">
    <name type="scientific">Methanoculleus marisnigri</name>
    <dbReference type="NCBI Taxonomy" id="2198"/>
    <lineage>
        <taxon>Archaea</taxon>
        <taxon>Methanobacteriati</taxon>
        <taxon>Methanobacteriota</taxon>
        <taxon>Stenosarchaea group</taxon>
        <taxon>Methanomicrobia</taxon>
        <taxon>Methanomicrobiales</taxon>
        <taxon>Methanomicrobiaceae</taxon>
        <taxon>Methanoculleus</taxon>
    </lineage>
</organism>
<dbReference type="InterPro" id="IPR007159">
    <property type="entry name" value="SpoVT-AbrB_dom"/>
</dbReference>
<dbReference type="PROSITE" id="PS51740">
    <property type="entry name" value="SPOVT_ABRB"/>
    <property type="match status" value="1"/>
</dbReference>
<dbReference type="SUPFAM" id="SSF89447">
    <property type="entry name" value="AbrB/MazE/MraZ-like"/>
    <property type="match status" value="1"/>
</dbReference>
<evidence type="ECO:0000313" key="2">
    <source>
        <dbReference type="EMBL" id="KUL00845.1"/>
    </source>
</evidence>
<dbReference type="NCBIfam" id="TIGR01439">
    <property type="entry name" value="lp_hng_hel_AbrB"/>
    <property type="match status" value="1"/>
</dbReference>
<dbReference type="EMBL" id="LGHE01000139">
    <property type="protein sequence ID" value="KUL00845.1"/>
    <property type="molecule type" value="Genomic_DNA"/>
</dbReference>